<dbReference type="Proteomes" id="UP000248925">
    <property type="component" value="Unassembled WGS sequence"/>
</dbReference>
<keyword evidence="2" id="KW-1185">Reference proteome</keyword>
<organism evidence="1 2">
    <name type="scientific">Rhizobium tubonense</name>
    <dbReference type="NCBI Taxonomy" id="484088"/>
    <lineage>
        <taxon>Bacteria</taxon>
        <taxon>Pseudomonadati</taxon>
        <taxon>Pseudomonadota</taxon>
        <taxon>Alphaproteobacteria</taxon>
        <taxon>Hyphomicrobiales</taxon>
        <taxon>Rhizobiaceae</taxon>
        <taxon>Rhizobium/Agrobacterium group</taxon>
        <taxon>Rhizobium</taxon>
    </lineage>
</organism>
<name>A0A2W4F1S3_9HYPH</name>
<dbReference type="AlphaFoldDB" id="A0A2W4F1S3"/>
<reference evidence="1 2" key="1">
    <citation type="journal article" date="2018" name="Sci. Rep.">
        <title>Rhizobium tumorigenes sp. nov., a novel plant tumorigenic bacterium isolated from cane gall tumors on thornless blackberry.</title>
        <authorList>
            <person name="Kuzmanovi N."/>
            <person name="Smalla K."/>
            <person name="Gronow S."/>
            <person name="PuBawska J."/>
        </authorList>
    </citation>
    <scope>NUCLEOTIDE SEQUENCE [LARGE SCALE GENOMIC DNA]</scope>
    <source>
        <strain evidence="1 2">CCBAU 85046</strain>
    </source>
</reference>
<comment type="caution">
    <text evidence="1">The sequence shown here is derived from an EMBL/GenBank/DDBJ whole genome shotgun (WGS) entry which is preliminary data.</text>
</comment>
<evidence type="ECO:0000313" key="2">
    <source>
        <dbReference type="Proteomes" id="UP000248925"/>
    </source>
</evidence>
<evidence type="ECO:0000313" key="1">
    <source>
        <dbReference type="EMBL" id="PZM16193.1"/>
    </source>
</evidence>
<sequence>MRFYAKAPLLRRPDVPDLDIDRLLYPDRRLKPCLNNHILITKVNNAVPQPRSVRSARHFINNRSFLQAPVSLLP</sequence>
<gene>
    <name evidence="1" type="ORF">CPY51_04195</name>
</gene>
<proteinExistence type="predicted"/>
<accession>A0A2W4F1S3</accession>
<protein>
    <submittedName>
        <fullName evidence="1">Uncharacterized protein</fullName>
    </submittedName>
</protein>
<dbReference type="EMBL" id="PCDP01000003">
    <property type="protein sequence ID" value="PZM16193.1"/>
    <property type="molecule type" value="Genomic_DNA"/>
</dbReference>